<dbReference type="InterPro" id="IPR000719">
    <property type="entry name" value="Prot_kinase_dom"/>
</dbReference>
<feature type="compositionally biased region" description="Acidic residues" evidence="7">
    <location>
        <begin position="996"/>
        <end position="1019"/>
    </location>
</feature>
<evidence type="ECO:0000256" key="5">
    <source>
        <dbReference type="ARBA" id="ARBA00022840"/>
    </source>
</evidence>
<dbReference type="Gene3D" id="1.10.510.10">
    <property type="entry name" value="Transferase(Phosphotransferase) domain 1"/>
    <property type="match status" value="1"/>
</dbReference>
<evidence type="ECO:0000256" key="7">
    <source>
        <dbReference type="SAM" id="MobiDB-lite"/>
    </source>
</evidence>
<dbReference type="GO" id="GO:0004674">
    <property type="term" value="F:protein serine/threonine kinase activity"/>
    <property type="evidence" value="ECO:0007669"/>
    <property type="project" value="UniProtKB-KW"/>
</dbReference>
<evidence type="ECO:0000256" key="3">
    <source>
        <dbReference type="ARBA" id="ARBA00022741"/>
    </source>
</evidence>
<dbReference type="Pfam" id="PF00069">
    <property type="entry name" value="Pkinase"/>
    <property type="match status" value="1"/>
</dbReference>
<sequence>MLNNYTRYARIGNGHHGEVFLCFRIDARFPVNDVRRWYPVAMKSVRRDTVMDKYSRLKANRIALTTPAPSEPAVVDKLNTTELKIKKEIAIMKKLSHPNVVRLFEVIDDRMKEKVYLGTSHAEYFISLPSALVSAGQRVPYPLLNLRRIASLAFASVLISEKLISNCPHCSFPVMEYLGGGEIKWRTDNDEPTLTLAQTRRIVRDAILGLEYLHYQGIIHRDIKPANLLWTEDRHHVKIADFGVSHFSYHQRLAEAGEEGINRNELEDILMDESDLTKRAGTPAFLAPELIFEHFEEKNRHFVVSSLVPKFSSKHPSKPTITKAIDVWALGVTLYCLLFGKTPFLNVTEGGATEFALYSAICNKDWEVPQIMCRDRVPTGGRHPKKSSKHKQPVGAKVIGLLERFLQKDQTKRITLDEVKRYQWITEDLLNPSEWAKLTSPNRKVEVTKSEMFLAVSSVHFRWGLSGFGRGMSALFRPLKARSRTTPAGQYSTRDVGVKSDPHAGRLFPRGGSRKTSATSGVQDVHVYVRPRTLSEKAPDKGKGKGKAAVRNVSQPSSPAGLPSTSSSPALDAIRRQRSQMGILGHERQQRVLEGESSPTSACGSTPIDPAPKLEDIMSIVTWRPTKYPTPTTSLTPLLANIHADGTSTFRSPRSSRTRKPTDQHVSIVTPVNGGPPRTVSTLEGGFRPTEDMLGIYGPEGGLVPHATAAALNNFKRASSWGQGDETMDDVRMGMGITMGAAADLVSVTSVNAEINETVKLVGAGGIESLGSPVSPITPISAGGSAGFGRMGSGSGSAGEGMLGSGLLSDEGGGWRAVGVSGSAGSSGGAAAPAMNWEQLGGGITKWRNYRKKHHRQNASSSTLPWVDSLDDLTFGVDDSGAKSGPETSWRGKSREKRHTRQTESRGELTIEWMDDNYTTPGGYYGASMGPATQFWRHGRGAWSGSSTMTKSMSASSSGEDDGPHRPSPSNHTNGRQVVEVVRQREGLIDKFLSGEDSDSDVDVDDEGLSHDGDEESDYGAEGARRFGDDDVLEEGEEDDEESEIESDDEHVQQITIKSKSKGKMPIRH</sequence>
<evidence type="ECO:0000313" key="9">
    <source>
        <dbReference type="EMBL" id="KAF5359361.1"/>
    </source>
</evidence>
<comment type="caution">
    <text evidence="9">The sequence shown here is derived from an EMBL/GenBank/DDBJ whole genome shotgun (WGS) entry which is preliminary data.</text>
</comment>
<feature type="region of interest" description="Disordered" evidence="7">
    <location>
        <begin position="482"/>
        <end position="569"/>
    </location>
</feature>
<feature type="compositionally biased region" description="Acidic residues" evidence="7">
    <location>
        <begin position="1030"/>
        <end position="1049"/>
    </location>
</feature>
<keyword evidence="10" id="KW-1185">Reference proteome</keyword>
<evidence type="ECO:0000256" key="1">
    <source>
        <dbReference type="ARBA" id="ARBA00022527"/>
    </source>
</evidence>
<dbReference type="SUPFAM" id="SSF56112">
    <property type="entry name" value="Protein kinase-like (PK-like)"/>
    <property type="match status" value="1"/>
</dbReference>
<keyword evidence="4" id="KW-0418">Kinase</keyword>
<keyword evidence="1" id="KW-0723">Serine/threonine-protein kinase</keyword>
<dbReference type="GO" id="GO:0005524">
    <property type="term" value="F:ATP binding"/>
    <property type="evidence" value="ECO:0007669"/>
    <property type="project" value="UniProtKB-UniRule"/>
</dbReference>
<feature type="region of interest" description="Disordered" evidence="7">
    <location>
        <begin position="942"/>
        <end position="977"/>
    </location>
</feature>
<proteinExistence type="predicted"/>
<feature type="domain" description="Protein kinase" evidence="8">
    <location>
        <begin position="5"/>
        <end position="425"/>
    </location>
</feature>
<evidence type="ECO:0000313" key="10">
    <source>
        <dbReference type="Proteomes" id="UP000559027"/>
    </source>
</evidence>
<reference evidence="9 10" key="1">
    <citation type="journal article" date="2020" name="ISME J.">
        <title>Uncovering the hidden diversity of litter-decomposition mechanisms in mushroom-forming fungi.</title>
        <authorList>
            <person name="Floudas D."/>
            <person name="Bentzer J."/>
            <person name="Ahren D."/>
            <person name="Johansson T."/>
            <person name="Persson P."/>
            <person name="Tunlid A."/>
        </authorList>
    </citation>
    <scope>NUCLEOTIDE SEQUENCE [LARGE SCALE GENOMIC DNA]</scope>
    <source>
        <strain evidence="9 10">CBS 146.42</strain>
    </source>
</reference>
<feature type="region of interest" description="Disordered" evidence="7">
    <location>
        <begin position="990"/>
        <end position="1069"/>
    </location>
</feature>
<dbReference type="PROSITE" id="PS50011">
    <property type="entry name" value="PROTEIN_KINASE_DOM"/>
    <property type="match status" value="1"/>
</dbReference>
<dbReference type="PROSITE" id="PS00107">
    <property type="entry name" value="PROTEIN_KINASE_ATP"/>
    <property type="match status" value="1"/>
</dbReference>
<dbReference type="EMBL" id="JAACJO010000004">
    <property type="protein sequence ID" value="KAF5359361.1"/>
    <property type="molecule type" value="Genomic_DNA"/>
</dbReference>
<feature type="region of interest" description="Disordered" evidence="7">
    <location>
        <begin position="877"/>
        <end position="908"/>
    </location>
</feature>
<feature type="compositionally biased region" description="Low complexity" evidence="7">
    <location>
        <begin position="944"/>
        <end position="958"/>
    </location>
</feature>
<evidence type="ECO:0000256" key="4">
    <source>
        <dbReference type="ARBA" id="ARBA00022777"/>
    </source>
</evidence>
<keyword evidence="5 6" id="KW-0067">ATP-binding</keyword>
<feature type="binding site" evidence="6">
    <location>
        <position position="43"/>
    </location>
    <ligand>
        <name>ATP</name>
        <dbReference type="ChEBI" id="CHEBI:30616"/>
    </ligand>
</feature>
<dbReference type="AlphaFoldDB" id="A0A8H5LJ94"/>
<dbReference type="Gene3D" id="3.30.200.20">
    <property type="entry name" value="Phosphorylase Kinase, domain 1"/>
    <property type="match status" value="1"/>
</dbReference>
<organism evidence="9 10">
    <name type="scientific">Leucocoprinus leucothites</name>
    <dbReference type="NCBI Taxonomy" id="201217"/>
    <lineage>
        <taxon>Eukaryota</taxon>
        <taxon>Fungi</taxon>
        <taxon>Dikarya</taxon>
        <taxon>Basidiomycota</taxon>
        <taxon>Agaricomycotina</taxon>
        <taxon>Agaricomycetes</taxon>
        <taxon>Agaricomycetidae</taxon>
        <taxon>Agaricales</taxon>
        <taxon>Agaricineae</taxon>
        <taxon>Agaricaceae</taxon>
        <taxon>Leucocoprinus</taxon>
    </lineage>
</organism>
<dbReference type="Proteomes" id="UP000559027">
    <property type="component" value="Unassembled WGS sequence"/>
</dbReference>
<protein>
    <recommendedName>
        <fullName evidence="8">Protein kinase domain-containing protein</fullName>
    </recommendedName>
</protein>
<feature type="compositionally biased region" description="Low complexity" evidence="7">
    <location>
        <begin position="556"/>
        <end position="569"/>
    </location>
</feature>
<dbReference type="InterPro" id="IPR011009">
    <property type="entry name" value="Kinase-like_dom_sf"/>
</dbReference>
<dbReference type="PANTHER" id="PTHR43895:SF152">
    <property type="entry name" value="SERINE_THREONINE-PROTEIN KINASE TOS3"/>
    <property type="match status" value="1"/>
</dbReference>
<feature type="compositionally biased region" description="Basic and acidic residues" evidence="7">
    <location>
        <begin position="533"/>
        <end position="543"/>
    </location>
</feature>
<dbReference type="GO" id="GO:0007165">
    <property type="term" value="P:signal transduction"/>
    <property type="evidence" value="ECO:0007669"/>
    <property type="project" value="TreeGrafter"/>
</dbReference>
<name>A0A8H5LJ94_9AGAR</name>
<evidence type="ECO:0000259" key="8">
    <source>
        <dbReference type="PROSITE" id="PS50011"/>
    </source>
</evidence>
<feature type="region of interest" description="Disordered" evidence="7">
    <location>
        <begin position="589"/>
        <end position="611"/>
    </location>
</feature>
<keyword evidence="3 6" id="KW-0547">Nucleotide-binding</keyword>
<gene>
    <name evidence="9" type="ORF">D9756_003593</name>
</gene>
<keyword evidence="2" id="KW-0808">Transferase</keyword>
<dbReference type="PANTHER" id="PTHR43895">
    <property type="entry name" value="CALCIUM/CALMODULIN-DEPENDENT PROTEIN KINASE KINASE-RELATED"/>
    <property type="match status" value="1"/>
</dbReference>
<feature type="compositionally biased region" description="Basic residues" evidence="7">
    <location>
        <begin position="1059"/>
        <end position="1069"/>
    </location>
</feature>
<feature type="compositionally biased region" description="Polar residues" evidence="7">
    <location>
        <begin position="484"/>
        <end position="493"/>
    </location>
</feature>
<accession>A0A8H5LJ94</accession>
<dbReference type="CDD" id="cd14008">
    <property type="entry name" value="STKc_LKB1_CaMKK"/>
    <property type="match status" value="1"/>
</dbReference>
<dbReference type="SMART" id="SM00220">
    <property type="entry name" value="S_TKc"/>
    <property type="match status" value="1"/>
</dbReference>
<evidence type="ECO:0000256" key="2">
    <source>
        <dbReference type="ARBA" id="ARBA00022679"/>
    </source>
</evidence>
<dbReference type="InterPro" id="IPR017441">
    <property type="entry name" value="Protein_kinase_ATP_BS"/>
</dbReference>
<dbReference type="OrthoDB" id="68483at2759"/>
<evidence type="ECO:0000256" key="6">
    <source>
        <dbReference type="PROSITE-ProRule" id="PRU10141"/>
    </source>
</evidence>